<dbReference type="GO" id="GO:0004392">
    <property type="term" value="F:heme oxygenase (decyclizing) activity"/>
    <property type="evidence" value="ECO:0007669"/>
    <property type="project" value="InterPro"/>
</dbReference>
<dbReference type="SUPFAM" id="SSF48613">
    <property type="entry name" value="Heme oxygenase-like"/>
    <property type="match status" value="1"/>
</dbReference>
<comment type="caution">
    <text evidence="1">The sequence shown here is derived from an EMBL/GenBank/DDBJ whole genome shotgun (WGS) entry which is preliminary data.</text>
</comment>
<name>A0A1S9PFM8_9SPHI</name>
<organism evidence="1 2">
    <name type="scientific">Mucilaginibacter pedocola</name>
    <dbReference type="NCBI Taxonomy" id="1792845"/>
    <lineage>
        <taxon>Bacteria</taxon>
        <taxon>Pseudomonadati</taxon>
        <taxon>Bacteroidota</taxon>
        <taxon>Sphingobacteriia</taxon>
        <taxon>Sphingobacteriales</taxon>
        <taxon>Sphingobacteriaceae</taxon>
        <taxon>Mucilaginibacter</taxon>
    </lineage>
</organism>
<gene>
    <name evidence="1" type="ORF">BC343_06160</name>
</gene>
<dbReference type="Pfam" id="PF01126">
    <property type="entry name" value="Heme_oxygenase"/>
    <property type="match status" value="1"/>
</dbReference>
<dbReference type="STRING" id="1792845.BC343_06160"/>
<proteinExistence type="predicted"/>
<reference evidence="1 2" key="1">
    <citation type="submission" date="2016-07" db="EMBL/GenBank/DDBJ databases">
        <title>Genomic analysis of zinc-resistant bacterium Mucilaginibacter pedocola TBZ30.</title>
        <authorList>
            <person name="Huang J."/>
            <person name="Tang J."/>
        </authorList>
    </citation>
    <scope>NUCLEOTIDE SEQUENCE [LARGE SCALE GENOMIC DNA]</scope>
    <source>
        <strain evidence="1 2">TBZ30</strain>
    </source>
</reference>
<evidence type="ECO:0000313" key="2">
    <source>
        <dbReference type="Proteomes" id="UP000189739"/>
    </source>
</evidence>
<keyword evidence="2" id="KW-1185">Reference proteome</keyword>
<protein>
    <submittedName>
        <fullName evidence="1">Heme oxygenase</fullName>
    </submittedName>
</protein>
<accession>A0A1S9PFM8</accession>
<dbReference type="CDD" id="cd19166">
    <property type="entry name" value="HemeO-bac"/>
    <property type="match status" value="1"/>
</dbReference>
<evidence type="ECO:0000313" key="1">
    <source>
        <dbReference type="EMBL" id="OOQ59742.1"/>
    </source>
</evidence>
<dbReference type="OrthoDB" id="114943at2"/>
<dbReference type="EMBL" id="MBTF01000012">
    <property type="protein sequence ID" value="OOQ59742.1"/>
    <property type="molecule type" value="Genomic_DNA"/>
</dbReference>
<dbReference type="AlphaFoldDB" id="A0A1S9PFM8"/>
<sequence length="185" mass="20269">MLSAKIKDATQTPHQQLEKKVVLQLKSIRSNADYANVLKNFYAYFSALETAIKPYITTGVLPDYAERRNSSYLKADIEELGSDVNDLPPVTVPTITNAVEAMGALYVMEGSIMGGQYIVQMLQKHGMDKGFSFFSGYGADTGRIWGAFVAQLNAVAQTEADEDAAINSANETFANFGELFESKMV</sequence>
<dbReference type="GO" id="GO:0006788">
    <property type="term" value="P:heme oxidation"/>
    <property type="evidence" value="ECO:0007669"/>
    <property type="project" value="InterPro"/>
</dbReference>
<dbReference type="Gene3D" id="1.20.910.10">
    <property type="entry name" value="Heme oxygenase-like"/>
    <property type="match status" value="1"/>
</dbReference>
<dbReference type="RefSeq" id="WP_078348491.1">
    <property type="nucleotide sequence ID" value="NZ_MBTF01000012.1"/>
</dbReference>
<dbReference type="InterPro" id="IPR016084">
    <property type="entry name" value="Haem_Oase-like_multi-hlx"/>
</dbReference>
<dbReference type="InterPro" id="IPR016053">
    <property type="entry name" value="Haem_Oase-like"/>
</dbReference>
<dbReference type="Proteomes" id="UP000189739">
    <property type="component" value="Unassembled WGS sequence"/>
</dbReference>